<dbReference type="Proteomes" id="UP001234297">
    <property type="component" value="Chromosome 7"/>
</dbReference>
<dbReference type="EMBL" id="CM056815">
    <property type="protein sequence ID" value="KAJ8629112.1"/>
    <property type="molecule type" value="Genomic_DNA"/>
</dbReference>
<proteinExistence type="predicted"/>
<evidence type="ECO:0000313" key="2">
    <source>
        <dbReference type="Proteomes" id="UP001234297"/>
    </source>
</evidence>
<keyword evidence="2" id="KW-1185">Reference proteome</keyword>
<sequence>MCPHTAGDTITTRWDDQIFAQGLCAYKAHESIPLPTNWPSPSGWHNDASTCPPTISTEVCTLNKCPKFEEDSDDESRILYKSKYGYAFVIEFPQLLGSLSSLSERDNDKEDTLPLYSLFKATKALDIEDKIPLS</sequence>
<accession>A0ACC2L6L6</accession>
<name>A0ACC2L6L6_PERAE</name>
<comment type="caution">
    <text evidence="1">The sequence shown here is derived from an EMBL/GenBank/DDBJ whole genome shotgun (WGS) entry which is preliminary data.</text>
</comment>
<organism evidence="1 2">
    <name type="scientific">Persea americana</name>
    <name type="common">Avocado</name>
    <dbReference type="NCBI Taxonomy" id="3435"/>
    <lineage>
        <taxon>Eukaryota</taxon>
        <taxon>Viridiplantae</taxon>
        <taxon>Streptophyta</taxon>
        <taxon>Embryophyta</taxon>
        <taxon>Tracheophyta</taxon>
        <taxon>Spermatophyta</taxon>
        <taxon>Magnoliopsida</taxon>
        <taxon>Magnoliidae</taxon>
        <taxon>Laurales</taxon>
        <taxon>Lauraceae</taxon>
        <taxon>Persea</taxon>
    </lineage>
</organism>
<evidence type="ECO:0000313" key="1">
    <source>
        <dbReference type="EMBL" id="KAJ8629112.1"/>
    </source>
</evidence>
<protein>
    <submittedName>
        <fullName evidence="1">Uncharacterized protein</fullName>
    </submittedName>
</protein>
<gene>
    <name evidence="1" type="ORF">MRB53_022435</name>
</gene>
<reference evidence="1 2" key="1">
    <citation type="journal article" date="2022" name="Hortic Res">
        <title>A haplotype resolved chromosomal level avocado genome allows analysis of novel avocado genes.</title>
        <authorList>
            <person name="Nath O."/>
            <person name="Fletcher S.J."/>
            <person name="Hayward A."/>
            <person name="Shaw L.M."/>
            <person name="Masouleh A.K."/>
            <person name="Furtado A."/>
            <person name="Henry R.J."/>
            <person name="Mitter N."/>
        </authorList>
    </citation>
    <scope>NUCLEOTIDE SEQUENCE [LARGE SCALE GENOMIC DNA]</scope>
    <source>
        <strain evidence="2">cv. Hass</strain>
    </source>
</reference>